<sequence>MSAGCKTWVPLSAPLEGGDDDVGGGATTTRVGEPLRCCRAADVASSCGEDDCWLEMTPDDTNILVDTDGEVGGSSPLAAVNVVVMSWEVVSVLGPSMPSSVLGSKLDAASFICVAIAGSDNDDDDDDLTHDKSLVKAPSRDDDDDVL</sequence>
<dbReference type="EMBL" id="QUTE01016165">
    <property type="protein sequence ID" value="RHY97921.1"/>
    <property type="molecule type" value="Genomic_DNA"/>
</dbReference>
<dbReference type="AlphaFoldDB" id="A0A397ELD0"/>
<feature type="region of interest" description="Disordered" evidence="1">
    <location>
        <begin position="118"/>
        <end position="147"/>
    </location>
</feature>
<evidence type="ECO:0000313" key="2">
    <source>
        <dbReference type="EMBL" id="RHY97921.1"/>
    </source>
</evidence>
<evidence type="ECO:0000313" key="3">
    <source>
        <dbReference type="Proteomes" id="UP000266196"/>
    </source>
</evidence>
<protein>
    <submittedName>
        <fullName evidence="2">Uncharacterized protein</fullName>
    </submittedName>
</protein>
<accession>A0A397ELD0</accession>
<organism evidence="2 3">
    <name type="scientific">Aphanomyces astaci</name>
    <name type="common">Crayfish plague agent</name>
    <dbReference type="NCBI Taxonomy" id="112090"/>
    <lineage>
        <taxon>Eukaryota</taxon>
        <taxon>Sar</taxon>
        <taxon>Stramenopiles</taxon>
        <taxon>Oomycota</taxon>
        <taxon>Saprolegniomycetes</taxon>
        <taxon>Saprolegniales</taxon>
        <taxon>Verrucalvaceae</taxon>
        <taxon>Aphanomyces</taxon>
    </lineage>
</organism>
<comment type="caution">
    <text evidence="2">The sequence shown here is derived from an EMBL/GenBank/DDBJ whole genome shotgun (WGS) entry which is preliminary data.</text>
</comment>
<gene>
    <name evidence="2" type="ORF">DYB31_001018</name>
</gene>
<proteinExistence type="predicted"/>
<dbReference type="Proteomes" id="UP000266196">
    <property type="component" value="Unassembled WGS sequence"/>
</dbReference>
<reference evidence="2 3" key="1">
    <citation type="submission" date="2018-08" db="EMBL/GenBank/DDBJ databases">
        <title>Aphanomyces genome sequencing and annotation.</title>
        <authorList>
            <person name="Minardi D."/>
            <person name="Oidtmann B."/>
            <person name="Van Der Giezen M."/>
            <person name="Studholme D.J."/>
        </authorList>
    </citation>
    <scope>NUCLEOTIDE SEQUENCE [LARGE SCALE GENOMIC DNA]</scope>
    <source>
        <strain evidence="2 3">197901</strain>
    </source>
</reference>
<feature type="compositionally biased region" description="Basic and acidic residues" evidence="1">
    <location>
        <begin position="129"/>
        <end position="140"/>
    </location>
</feature>
<evidence type="ECO:0000256" key="1">
    <source>
        <dbReference type="SAM" id="MobiDB-lite"/>
    </source>
</evidence>
<name>A0A397ELD0_APHAT</name>